<dbReference type="RefSeq" id="WP_119666212.1">
    <property type="nucleotide sequence ID" value="NZ_QXED01000001.1"/>
</dbReference>
<name>A0A418MJ56_9BACT</name>
<keyword evidence="4" id="KW-1185">Reference proteome</keyword>
<dbReference type="AlphaFoldDB" id="A0A418MJ56"/>
<feature type="transmembrane region" description="Helical" evidence="2">
    <location>
        <begin position="39"/>
        <end position="56"/>
    </location>
</feature>
<accession>A0A418MJ56</accession>
<evidence type="ECO:0000313" key="4">
    <source>
        <dbReference type="Proteomes" id="UP000283523"/>
    </source>
</evidence>
<keyword evidence="2" id="KW-1133">Transmembrane helix</keyword>
<keyword evidence="2" id="KW-0812">Transmembrane</keyword>
<feature type="transmembrane region" description="Helical" evidence="2">
    <location>
        <begin position="107"/>
        <end position="128"/>
    </location>
</feature>
<gene>
    <name evidence="3" type="ORF">DYU11_03345</name>
</gene>
<protein>
    <submittedName>
        <fullName evidence="3">Uncharacterized protein</fullName>
    </submittedName>
</protein>
<dbReference type="EMBL" id="QXED01000001">
    <property type="protein sequence ID" value="RIV27361.1"/>
    <property type="molecule type" value="Genomic_DNA"/>
</dbReference>
<feature type="compositionally biased region" description="Basic residues" evidence="1">
    <location>
        <begin position="141"/>
        <end position="159"/>
    </location>
</feature>
<proteinExistence type="predicted"/>
<dbReference type="Proteomes" id="UP000283523">
    <property type="component" value="Unassembled WGS sequence"/>
</dbReference>
<comment type="caution">
    <text evidence="3">The sequence shown here is derived from an EMBL/GenBank/DDBJ whole genome shotgun (WGS) entry which is preliminary data.</text>
</comment>
<feature type="region of interest" description="Disordered" evidence="1">
    <location>
        <begin position="133"/>
        <end position="169"/>
    </location>
</feature>
<reference evidence="3 4" key="1">
    <citation type="submission" date="2018-08" db="EMBL/GenBank/DDBJ databases">
        <title>Fibrisoma montanum sp. nov., isolated from Danxia mountain soil.</title>
        <authorList>
            <person name="Huang Y."/>
        </authorList>
    </citation>
    <scope>NUCLEOTIDE SEQUENCE [LARGE SCALE GENOMIC DNA]</scope>
    <source>
        <strain evidence="3 4">HYT19</strain>
    </source>
</reference>
<feature type="transmembrane region" description="Helical" evidence="2">
    <location>
        <begin position="77"/>
        <end position="95"/>
    </location>
</feature>
<organism evidence="3 4">
    <name type="scientific">Fibrisoma montanum</name>
    <dbReference type="NCBI Taxonomy" id="2305895"/>
    <lineage>
        <taxon>Bacteria</taxon>
        <taxon>Pseudomonadati</taxon>
        <taxon>Bacteroidota</taxon>
        <taxon>Cytophagia</taxon>
        <taxon>Cytophagales</taxon>
        <taxon>Spirosomataceae</taxon>
        <taxon>Fibrisoma</taxon>
    </lineage>
</organism>
<sequence length="169" mass="18869">MQADPKRVIFAVCLFIQALHAYLALKAGGLIFGPLTDDTYEMATLQLIPGTLMDLFHRKSMVPAGKLRRLFHVSSKYIMGYFFLLIVAQVALVVYGSPFTADTTEFIARMSMVINSFIAVFLLLNLNWRKPTPPRSTRGVRQPRRPKTPLKPRSSRPKRGTGSGSPMGV</sequence>
<evidence type="ECO:0000256" key="1">
    <source>
        <dbReference type="SAM" id="MobiDB-lite"/>
    </source>
</evidence>
<keyword evidence="2" id="KW-0472">Membrane</keyword>
<evidence type="ECO:0000313" key="3">
    <source>
        <dbReference type="EMBL" id="RIV27361.1"/>
    </source>
</evidence>
<evidence type="ECO:0000256" key="2">
    <source>
        <dbReference type="SAM" id="Phobius"/>
    </source>
</evidence>